<organism evidence="1 2">
    <name type="scientific">Panagrolaimus sp. ES5</name>
    <dbReference type="NCBI Taxonomy" id="591445"/>
    <lineage>
        <taxon>Eukaryota</taxon>
        <taxon>Metazoa</taxon>
        <taxon>Ecdysozoa</taxon>
        <taxon>Nematoda</taxon>
        <taxon>Chromadorea</taxon>
        <taxon>Rhabditida</taxon>
        <taxon>Tylenchina</taxon>
        <taxon>Panagrolaimomorpha</taxon>
        <taxon>Panagrolaimoidea</taxon>
        <taxon>Panagrolaimidae</taxon>
        <taxon>Panagrolaimus</taxon>
    </lineage>
</organism>
<dbReference type="WBParaSite" id="ES5_v2.g17740.t1">
    <property type="protein sequence ID" value="ES5_v2.g17740.t1"/>
    <property type="gene ID" value="ES5_v2.g17740"/>
</dbReference>
<evidence type="ECO:0000313" key="2">
    <source>
        <dbReference type="WBParaSite" id="ES5_v2.g17740.t1"/>
    </source>
</evidence>
<dbReference type="Proteomes" id="UP000887579">
    <property type="component" value="Unplaced"/>
</dbReference>
<reference evidence="2" key="1">
    <citation type="submission" date="2022-11" db="UniProtKB">
        <authorList>
            <consortium name="WormBaseParasite"/>
        </authorList>
    </citation>
    <scope>IDENTIFICATION</scope>
</reference>
<accession>A0AC34FL45</accession>
<sequence length="130" mass="15279">MLDKIIESIPNIEEFNYTFGENLSMVTKSTVKNIANLKNLQHLSNLLLWNIPETLNLEDLSLFIKNRINTKFLLTFCDNISEQYKDQLNALIDTIIKSKFSSRQICYAGQNREKEHIMSCCYDYSCNRYH</sequence>
<evidence type="ECO:0000313" key="1">
    <source>
        <dbReference type="Proteomes" id="UP000887579"/>
    </source>
</evidence>
<name>A0AC34FL45_9BILA</name>
<protein>
    <submittedName>
        <fullName evidence="2">Uncharacterized protein</fullName>
    </submittedName>
</protein>
<proteinExistence type="predicted"/>